<dbReference type="HOGENOM" id="CLU_008455_11_6_1"/>
<feature type="transmembrane region" description="Helical" evidence="7">
    <location>
        <begin position="170"/>
        <end position="188"/>
    </location>
</feature>
<dbReference type="PROSITE" id="PS50850">
    <property type="entry name" value="MFS"/>
    <property type="match status" value="1"/>
</dbReference>
<name>G8Y6A8_PICSO</name>
<evidence type="ECO:0000256" key="6">
    <source>
        <dbReference type="SAM" id="MobiDB-lite"/>
    </source>
</evidence>
<reference evidence="10" key="1">
    <citation type="submission" date="2011-10" db="EMBL/GenBank/DDBJ databases">
        <authorList>
            <person name="Genoscope - CEA"/>
        </authorList>
    </citation>
    <scope>NUCLEOTIDE SEQUENCE</scope>
</reference>
<feature type="transmembrane region" description="Helical" evidence="7">
    <location>
        <begin position="482"/>
        <end position="504"/>
    </location>
</feature>
<dbReference type="GO" id="GO:0005886">
    <property type="term" value="C:plasma membrane"/>
    <property type="evidence" value="ECO:0007669"/>
    <property type="project" value="TreeGrafter"/>
</dbReference>
<dbReference type="eggNOG" id="KOG0255">
    <property type="taxonomic scope" value="Eukaryota"/>
</dbReference>
<proteinExistence type="predicted"/>
<dbReference type="GO" id="GO:0022857">
    <property type="term" value="F:transmembrane transporter activity"/>
    <property type="evidence" value="ECO:0007669"/>
    <property type="project" value="InterPro"/>
</dbReference>
<evidence type="ECO:0000313" key="9">
    <source>
        <dbReference type="EMBL" id="CCE83107.1"/>
    </source>
</evidence>
<feature type="region of interest" description="Disordered" evidence="6">
    <location>
        <begin position="13"/>
        <end position="38"/>
    </location>
</feature>
<dbReference type="EMBL" id="FO082049">
    <property type="protein sequence ID" value="CCE83107.1"/>
    <property type="molecule type" value="Genomic_DNA"/>
</dbReference>
<evidence type="ECO:0000259" key="8">
    <source>
        <dbReference type="PROSITE" id="PS50850"/>
    </source>
</evidence>
<accession>G8Y6A8</accession>
<dbReference type="InterPro" id="IPR036259">
    <property type="entry name" value="MFS_trans_sf"/>
</dbReference>
<evidence type="ECO:0000256" key="4">
    <source>
        <dbReference type="ARBA" id="ARBA00022989"/>
    </source>
</evidence>
<feature type="transmembrane region" description="Helical" evidence="7">
    <location>
        <begin position="200"/>
        <end position="221"/>
    </location>
</feature>
<dbReference type="OrthoDB" id="6770063at2759"/>
<dbReference type="EMBL" id="FO082048">
    <property type="protein sequence ID" value="CCE84138.1"/>
    <property type="molecule type" value="Genomic_DNA"/>
</dbReference>
<feature type="transmembrane region" description="Helical" evidence="7">
    <location>
        <begin position="418"/>
        <end position="438"/>
    </location>
</feature>
<feature type="transmembrane region" description="Helical" evidence="7">
    <location>
        <begin position="233"/>
        <end position="250"/>
    </location>
</feature>
<dbReference type="CDD" id="cd17323">
    <property type="entry name" value="MFS_Tpo1_MDR_like"/>
    <property type="match status" value="1"/>
</dbReference>
<feature type="transmembrane region" description="Helical" evidence="7">
    <location>
        <begin position="347"/>
        <end position="366"/>
    </location>
</feature>
<comment type="subcellular location">
    <subcellularLocation>
        <location evidence="1">Membrane</location>
        <topology evidence="1">Multi-pass membrane protein</topology>
    </subcellularLocation>
</comment>
<feature type="transmembrane region" description="Helical" evidence="7">
    <location>
        <begin position="104"/>
        <end position="129"/>
    </location>
</feature>
<evidence type="ECO:0000256" key="1">
    <source>
        <dbReference type="ARBA" id="ARBA00004141"/>
    </source>
</evidence>
<feature type="transmembrane region" description="Helical" evidence="7">
    <location>
        <begin position="387"/>
        <end position="406"/>
    </location>
</feature>
<evidence type="ECO:0000256" key="7">
    <source>
        <dbReference type="SAM" id="Phobius"/>
    </source>
</evidence>
<keyword evidence="3 7" id="KW-0812">Transmembrane</keyword>
<feature type="transmembrane region" description="Helical" evidence="7">
    <location>
        <begin position="445"/>
        <end position="470"/>
    </location>
</feature>
<keyword evidence="4 7" id="KW-1133">Transmembrane helix</keyword>
<dbReference type="Pfam" id="PF07690">
    <property type="entry name" value="MFS_1"/>
    <property type="match status" value="1"/>
</dbReference>
<dbReference type="PANTHER" id="PTHR23502">
    <property type="entry name" value="MAJOR FACILITATOR SUPERFAMILY"/>
    <property type="match status" value="1"/>
</dbReference>
<dbReference type="InterPro" id="IPR020846">
    <property type="entry name" value="MFS_dom"/>
</dbReference>
<reference evidence="11" key="2">
    <citation type="journal article" date="2012" name="G3 (Bethesda)">
        <title>Pichia sorbitophila, an interspecies yeast hybrid reveals early steps of genome resolution following polyploidization.</title>
        <authorList>
            <person name="Leh Louis V."/>
            <person name="Despons L."/>
            <person name="Friedrich A."/>
            <person name="Martin T."/>
            <person name="Durrens P."/>
            <person name="Casaregola S."/>
            <person name="Neuveglise C."/>
            <person name="Fairhead C."/>
            <person name="Marck C."/>
            <person name="Cruz J.A."/>
            <person name="Straub M.L."/>
            <person name="Kugler V."/>
            <person name="Sacerdot C."/>
            <person name="Uzunov Z."/>
            <person name="Thierry A."/>
            <person name="Weiss S."/>
            <person name="Bleykasten C."/>
            <person name="De Montigny J."/>
            <person name="Jacques N."/>
            <person name="Jung P."/>
            <person name="Lemaire M."/>
            <person name="Mallet S."/>
            <person name="Morel G."/>
            <person name="Richard G.F."/>
            <person name="Sarkar A."/>
            <person name="Savel G."/>
            <person name="Schacherer J."/>
            <person name="Seret M.L."/>
            <person name="Talla E."/>
            <person name="Samson G."/>
            <person name="Jubin C."/>
            <person name="Poulain J."/>
            <person name="Vacherie B."/>
            <person name="Barbe V."/>
            <person name="Pelletier E."/>
            <person name="Sherman D.J."/>
            <person name="Westhof E."/>
            <person name="Weissenbach J."/>
            <person name="Baret P.V."/>
            <person name="Wincker P."/>
            <person name="Gaillardin C."/>
            <person name="Dujon B."/>
            <person name="Souciet J.L."/>
        </authorList>
    </citation>
    <scope>NUCLEOTIDE SEQUENCE [LARGE SCALE GENOMIC DNA]</scope>
    <source>
        <strain evidence="11">ATCC MYA-4447 / BCRC 22081 / CBS 7064 / NBRC 10061 / NRRL Y-12695</strain>
    </source>
</reference>
<feature type="transmembrane region" description="Helical" evidence="7">
    <location>
        <begin position="141"/>
        <end position="158"/>
    </location>
</feature>
<feature type="compositionally biased region" description="Basic and acidic residues" evidence="6">
    <location>
        <begin position="16"/>
        <end position="29"/>
    </location>
</feature>
<keyword evidence="11" id="KW-1185">Reference proteome</keyword>
<dbReference type="STRING" id="559304.G8Y6A8"/>
<evidence type="ECO:0000313" key="11">
    <source>
        <dbReference type="Proteomes" id="UP000005222"/>
    </source>
</evidence>
<sequence>MVKDTSSTSLVIANEESIKPQKDHQKCDQDQSTSDASYSSHLTISGYIKEIEVTFDNQDPYNPHCWSNKKKVVNLGAAIFSAFSVTFSSALISQSSEGIQEEFAIGEVVATLATTSLFLLGYAMGPMVWGPVSELYGRKPVMFVSALGHTLFTFASATAKDIQTLQITRFFAGLTGGAPLVVVPAIMTDICSASTRGTAIGIYSIVLFGGPTLSPIISGFTVKNESLGWRWPLYFSGILAALSFVLIFFLEETNPSIVLVLKAAKLRLKTKNWGFFAQHEREVQNLSTGALVEKYITRPVKMLTSEIVLILITIYNSFIYGVLYLTLSAEPFAYGMKYGWTQGVREIPFIAVSLGSILGGIICILFENDYVRLMERNNGKPIPEARLKPMMFGGILFSGGLFWFFWSANYPAHVHWLVPTFALGVTGCGVVTVFLPCLNYIIDCYALYAASALAANTFCRSAFGSVFPLFAGIMLRNIHLNWTGTVLGGFAALLVPVPFLFYRFGDGLRRRSKMSYHPDPKPTEQRSGSLLSTIAAIFGYDANK</sequence>
<protein>
    <submittedName>
        <fullName evidence="10">Piso0_003679 protein</fullName>
    </submittedName>
</protein>
<dbReference type="Gene3D" id="1.20.1250.20">
    <property type="entry name" value="MFS general substrate transporter like domains"/>
    <property type="match status" value="1"/>
</dbReference>
<dbReference type="AlphaFoldDB" id="G8Y6A8"/>
<feature type="domain" description="Major facilitator superfamily (MFS) profile" evidence="8">
    <location>
        <begin position="74"/>
        <end position="509"/>
    </location>
</feature>
<feature type="transmembrane region" description="Helical" evidence="7">
    <location>
        <begin position="307"/>
        <end position="327"/>
    </location>
</feature>
<dbReference type="InParanoid" id="G8Y6A8"/>
<evidence type="ECO:0000256" key="2">
    <source>
        <dbReference type="ARBA" id="ARBA00022448"/>
    </source>
</evidence>
<keyword evidence="5 7" id="KW-0472">Membrane</keyword>
<evidence type="ECO:0000256" key="3">
    <source>
        <dbReference type="ARBA" id="ARBA00022692"/>
    </source>
</evidence>
<organism evidence="10 11">
    <name type="scientific">Pichia sorbitophila (strain ATCC MYA-4447 / BCRC 22081 / CBS 7064 / NBRC 10061 / NRRL Y-12695)</name>
    <name type="common">Hybrid yeast</name>
    <dbReference type="NCBI Taxonomy" id="559304"/>
    <lineage>
        <taxon>Eukaryota</taxon>
        <taxon>Fungi</taxon>
        <taxon>Dikarya</taxon>
        <taxon>Ascomycota</taxon>
        <taxon>Saccharomycotina</taxon>
        <taxon>Pichiomycetes</taxon>
        <taxon>Debaryomycetaceae</taxon>
        <taxon>Millerozyma</taxon>
    </lineage>
</organism>
<feature type="transmembrane region" description="Helical" evidence="7">
    <location>
        <begin position="72"/>
        <end position="92"/>
    </location>
</feature>
<dbReference type="Proteomes" id="UP000005222">
    <property type="component" value="Chromosome K"/>
</dbReference>
<dbReference type="FunFam" id="1.20.1250.20:FF:000011">
    <property type="entry name" value="MFS multidrug transporter, putative"/>
    <property type="match status" value="1"/>
</dbReference>
<dbReference type="InterPro" id="IPR011701">
    <property type="entry name" value="MFS"/>
</dbReference>
<dbReference type="Proteomes" id="UP000005222">
    <property type="component" value="Chromosome L"/>
</dbReference>
<gene>
    <name evidence="10" type="primary">Piso0_003679</name>
    <name evidence="9" type="ORF">GNLVRS01_PISO0K00186g</name>
    <name evidence="10" type="ORF">GNLVRS01_PISO0L00187g</name>
</gene>
<evidence type="ECO:0000256" key="5">
    <source>
        <dbReference type="ARBA" id="ARBA00023136"/>
    </source>
</evidence>
<dbReference type="SUPFAM" id="SSF103473">
    <property type="entry name" value="MFS general substrate transporter"/>
    <property type="match status" value="1"/>
</dbReference>
<evidence type="ECO:0000313" key="10">
    <source>
        <dbReference type="EMBL" id="CCE84138.1"/>
    </source>
</evidence>
<keyword evidence="2" id="KW-0813">Transport</keyword>
<dbReference type="PANTHER" id="PTHR23502:SF31">
    <property type="entry name" value="POLYAMINE TRANSPORTER 1"/>
    <property type="match status" value="1"/>
</dbReference>